<dbReference type="AlphaFoldDB" id="A0A2T4KL34"/>
<dbReference type="SUPFAM" id="SSF103473">
    <property type="entry name" value="MFS general substrate transporter"/>
    <property type="match status" value="1"/>
</dbReference>
<evidence type="ECO:0000259" key="7">
    <source>
        <dbReference type="PROSITE" id="PS50850"/>
    </source>
</evidence>
<dbReference type="PANTHER" id="PTHR23531">
    <property type="entry name" value="QUINOLENE RESISTANCE PROTEIN NORA"/>
    <property type="match status" value="1"/>
</dbReference>
<feature type="transmembrane region" description="Helical" evidence="6">
    <location>
        <begin position="114"/>
        <end position="135"/>
    </location>
</feature>
<dbReference type="PROSITE" id="PS50850">
    <property type="entry name" value="MFS"/>
    <property type="match status" value="1"/>
</dbReference>
<evidence type="ECO:0000256" key="4">
    <source>
        <dbReference type="ARBA" id="ARBA00022989"/>
    </source>
</evidence>
<feature type="transmembrane region" description="Helical" evidence="6">
    <location>
        <begin position="141"/>
        <end position="160"/>
    </location>
</feature>
<keyword evidence="5 6" id="KW-0472">Membrane</keyword>
<evidence type="ECO:0000313" key="8">
    <source>
        <dbReference type="EMBL" id="PTF11788.1"/>
    </source>
</evidence>
<reference evidence="8 9" key="1">
    <citation type="journal article" date="2016" name="Front. Microbiol.">
        <title>Comprehensive Phylogenetic Analysis of Bovine Non-aureus Staphylococci Species Based on Whole-Genome Sequencing.</title>
        <authorList>
            <person name="Naushad S."/>
            <person name="Barkema H.W."/>
            <person name="Luby C."/>
            <person name="Condas L.A."/>
            <person name="Nobrega D.B."/>
            <person name="Carson D.A."/>
            <person name="De Buck J."/>
        </authorList>
    </citation>
    <scope>NUCLEOTIDE SEQUENCE [LARGE SCALE GENOMIC DNA]</scope>
    <source>
        <strain evidence="8 9">SNUC 4143</strain>
    </source>
</reference>
<comment type="caution">
    <text evidence="8">The sequence shown here is derived from an EMBL/GenBank/DDBJ whole genome shotgun (WGS) entry which is preliminary data.</text>
</comment>
<organism evidence="8 9">
    <name type="scientific">Staphylococcus devriesei</name>
    <dbReference type="NCBI Taxonomy" id="586733"/>
    <lineage>
        <taxon>Bacteria</taxon>
        <taxon>Bacillati</taxon>
        <taxon>Bacillota</taxon>
        <taxon>Bacilli</taxon>
        <taxon>Bacillales</taxon>
        <taxon>Staphylococcaceae</taxon>
        <taxon>Staphylococcus</taxon>
    </lineage>
</organism>
<feature type="transmembrane region" description="Helical" evidence="6">
    <location>
        <begin position="249"/>
        <end position="266"/>
    </location>
</feature>
<dbReference type="Pfam" id="PF07690">
    <property type="entry name" value="MFS_1"/>
    <property type="match status" value="1"/>
</dbReference>
<evidence type="ECO:0000256" key="2">
    <source>
        <dbReference type="ARBA" id="ARBA00022448"/>
    </source>
</evidence>
<feature type="transmembrane region" description="Helical" evidence="6">
    <location>
        <begin position="24"/>
        <end position="41"/>
    </location>
</feature>
<dbReference type="InterPro" id="IPR036259">
    <property type="entry name" value="MFS_trans_sf"/>
</dbReference>
<dbReference type="EMBL" id="PYZH01000084">
    <property type="protein sequence ID" value="PTF11788.1"/>
    <property type="molecule type" value="Genomic_DNA"/>
</dbReference>
<comment type="subcellular location">
    <subcellularLocation>
        <location evidence="1">Cell membrane</location>
        <topology evidence="1">Multi-pass membrane protein</topology>
    </subcellularLocation>
</comment>
<keyword evidence="2" id="KW-0813">Transport</keyword>
<dbReference type="Gene3D" id="1.20.1250.20">
    <property type="entry name" value="MFS general substrate transporter like domains"/>
    <property type="match status" value="2"/>
</dbReference>
<dbReference type="CDD" id="cd17489">
    <property type="entry name" value="MFS_YfcJ_like"/>
    <property type="match status" value="1"/>
</dbReference>
<dbReference type="InterPro" id="IPR011701">
    <property type="entry name" value="MFS"/>
</dbReference>
<keyword evidence="4 6" id="KW-1133">Transmembrane helix</keyword>
<evidence type="ECO:0000256" key="6">
    <source>
        <dbReference type="SAM" id="Phobius"/>
    </source>
</evidence>
<feature type="transmembrane region" description="Helical" evidence="6">
    <location>
        <begin position="53"/>
        <end position="70"/>
    </location>
</feature>
<accession>A0A2T4KL34</accession>
<evidence type="ECO:0000256" key="1">
    <source>
        <dbReference type="ARBA" id="ARBA00004651"/>
    </source>
</evidence>
<evidence type="ECO:0000256" key="3">
    <source>
        <dbReference type="ARBA" id="ARBA00022692"/>
    </source>
</evidence>
<feature type="transmembrane region" description="Helical" evidence="6">
    <location>
        <begin position="76"/>
        <end position="102"/>
    </location>
</feature>
<feature type="domain" description="Major facilitator superfamily (MFS) profile" evidence="7">
    <location>
        <begin position="1"/>
        <end position="362"/>
    </location>
</feature>
<proteinExistence type="predicted"/>
<dbReference type="InterPro" id="IPR052714">
    <property type="entry name" value="MFS_Exporter"/>
</dbReference>
<feature type="transmembrane region" description="Helical" evidence="6">
    <location>
        <begin position="272"/>
        <end position="288"/>
    </location>
</feature>
<dbReference type="PANTHER" id="PTHR23531:SF1">
    <property type="entry name" value="QUINOLENE RESISTANCE PROTEIN NORA"/>
    <property type="match status" value="1"/>
</dbReference>
<sequence length="365" mass="39531">MYLLIVIIAGYTQQQFNASESTAGLVAGLFIVGSLFGRFIMGKYVNSLGPKTVLIIGATLFTITSAFYFVETSVGFLILVRILNGFSFGVCTTSTGSIAGYITPQSRKGEGISLFSLSMVLGAAVGPFLGLLLLQDFSIEVIFGLNLILSAISLIIALIMKVPFETVKLSKEEKGFHISQFVAKEAIPIAIVVFVSGLTYSSILNFMNSFAAQRDLVTASSYFFIVYAIISIISRPICGRLMDNKNENYVIYPSIIFYIICFVVLANSQSSWMLLLSGAILGLGYGNLTSTSQSVSVKVVPKEKIARATSTFFIGLDLGLGFGPYLLGSFVHKVGISNMYLIMAAVLVVTFFVYYLIHGKNVRTA</sequence>
<name>A0A2T4KL34_9STAP</name>
<gene>
    <name evidence="8" type="ORF">BUY48_10210</name>
</gene>
<protein>
    <submittedName>
        <fullName evidence="8">MFS transporter</fullName>
    </submittedName>
</protein>
<feature type="transmembrane region" description="Helical" evidence="6">
    <location>
        <begin position="308"/>
        <end position="327"/>
    </location>
</feature>
<keyword evidence="3 6" id="KW-0812">Transmembrane</keyword>
<evidence type="ECO:0000256" key="5">
    <source>
        <dbReference type="ARBA" id="ARBA00023136"/>
    </source>
</evidence>
<evidence type="ECO:0000313" key="9">
    <source>
        <dbReference type="Proteomes" id="UP000243350"/>
    </source>
</evidence>
<feature type="transmembrane region" description="Helical" evidence="6">
    <location>
        <begin position="181"/>
        <end position="204"/>
    </location>
</feature>
<feature type="transmembrane region" description="Helical" evidence="6">
    <location>
        <begin position="339"/>
        <end position="357"/>
    </location>
</feature>
<dbReference type="InterPro" id="IPR020846">
    <property type="entry name" value="MFS_dom"/>
</dbReference>
<dbReference type="GO" id="GO:0022857">
    <property type="term" value="F:transmembrane transporter activity"/>
    <property type="evidence" value="ECO:0007669"/>
    <property type="project" value="InterPro"/>
</dbReference>
<dbReference type="Proteomes" id="UP000243350">
    <property type="component" value="Unassembled WGS sequence"/>
</dbReference>
<dbReference type="GO" id="GO:0005886">
    <property type="term" value="C:plasma membrane"/>
    <property type="evidence" value="ECO:0007669"/>
    <property type="project" value="UniProtKB-SubCell"/>
</dbReference>
<feature type="transmembrane region" description="Helical" evidence="6">
    <location>
        <begin position="216"/>
        <end position="237"/>
    </location>
</feature>